<dbReference type="EMBL" id="ARXU01000017">
    <property type="protein sequence ID" value="KGD59868.1"/>
    <property type="molecule type" value="Genomic_DNA"/>
</dbReference>
<sequence>MSDANYKKIMGQFPIGFTHSAASRARRVRHFVAGIVGLFQDEITQLCELCLSPFGSSPKWPTASLFPLERGPLFLQENASHWTILEVTE</sequence>
<organism evidence="1 2">
    <name type="scientific">Alcanivorax jadensis T9</name>
    <dbReference type="NCBI Taxonomy" id="1177181"/>
    <lineage>
        <taxon>Bacteria</taxon>
        <taxon>Pseudomonadati</taxon>
        <taxon>Pseudomonadota</taxon>
        <taxon>Gammaproteobacteria</taxon>
        <taxon>Oceanospirillales</taxon>
        <taxon>Alcanivoracaceae</taxon>
        <taxon>Alcanivorax</taxon>
    </lineage>
</organism>
<evidence type="ECO:0000313" key="1">
    <source>
        <dbReference type="EMBL" id="KGD59868.1"/>
    </source>
</evidence>
<dbReference type="Proteomes" id="UP000029443">
    <property type="component" value="Unassembled WGS sequence"/>
</dbReference>
<protein>
    <submittedName>
        <fullName evidence="1">Uncharacterized protein</fullName>
    </submittedName>
</protein>
<gene>
    <name evidence="1" type="ORF">T9A_03146</name>
</gene>
<name>A0ABR4W8X9_9GAMM</name>
<comment type="caution">
    <text evidence="1">The sequence shown here is derived from an EMBL/GenBank/DDBJ whole genome shotgun (WGS) entry which is preliminary data.</text>
</comment>
<keyword evidence="2" id="KW-1185">Reference proteome</keyword>
<proteinExistence type="predicted"/>
<reference evidence="1 2" key="1">
    <citation type="submission" date="2012-09" db="EMBL/GenBank/DDBJ databases">
        <title>Genome Sequence of alkane-degrading Bacterium Alcanivorax jadensis T9.</title>
        <authorList>
            <person name="Lai Q."/>
            <person name="Shao Z."/>
        </authorList>
    </citation>
    <scope>NUCLEOTIDE SEQUENCE [LARGE SCALE GENOMIC DNA]</scope>
    <source>
        <strain evidence="1 2">T9</strain>
    </source>
</reference>
<evidence type="ECO:0000313" key="2">
    <source>
        <dbReference type="Proteomes" id="UP000029443"/>
    </source>
</evidence>
<accession>A0ABR4W8X9</accession>